<protein>
    <submittedName>
        <fullName evidence="1">Sel1 repeat family protein</fullName>
    </submittedName>
</protein>
<dbReference type="RefSeq" id="WP_231326600.1">
    <property type="nucleotide sequence ID" value="NZ_CP088156.1"/>
</dbReference>
<evidence type="ECO:0000313" key="1">
    <source>
        <dbReference type="EMBL" id="UFZ07147.1"/>
    </source>
</evidence>
<organism evidence="1 2">
    <name type="scientific">Bradyrhizobium ontarionense</name>
    <dbReference type="NCBI Taxonomy" id="2898149"/>
    <lineage>
        <taxon>Bacteria</taxon>
        <taxon>Pseudomonadati</taxon>
        <taxon>Pseudomonadota</taxon>
        <taxon>Alphaproteobacteria</taxon>
        <taxon>Hyphomicrobiales</taxon>
        <taxon>Nitrobacteraceae</taxon>
        <taxon>Bradyrhizobium</taxon>
    </lineage>
</organism>
<dbReference type="Gene3D" id="1.25.40.10">
    <property type="entry name" value="Tetratricopeptide repeat domain"/>
    <property type="match status" value="1"/>
</dbReference>
<dbReference type="Pfam" id="PF08238">
    <property type="entry name" value="Sel1"/>
    <property type="match status" value="2"/>
</dbReference>
<gene>
    <name evidence="1" type="ORF">LQG66_12930</name>
</gene>
<proteinExistence type="predicted"/>
<dbReference type="Proteomes" id="UP001431010">
    <property type="component" value="Chromosome"/>
</dbReference>
<dbReference type="InterPro" id="IPR050767">
    <property type="entry name" value="Sel1_AlgK"/>
</dbReference>
<dbReference type="InterPro" id="IPR011990">
    <property type="entry name" value="TPR-like_helical_dom_sf"/>
</dbReference>
<dbReference type="PANTHER" id="PTHR11102">
    <property type="entry name" value="SEL-1-LIKE PROTEIN"/>
    <property type="match status" value="1"/>
</dbReference>
<dbReference type="PANTHER" id="PTHR11102:SF160">
    <property type="entry name" value="ERAD-ASSOCIATED E3 UBIQUITIN-PROTEIN LIGASE COMPONENT HRD3"/>
    <property type="match status" value="1"/>
</dbReference>
<dbReference type="SMART" id="SM00671">
    <property type="entry name" value="SEL1"/>
    <property type="match status" value="2"/>
</dbReference>
<dbReference type="InterPro" id="IPR006597">
    <property type="entry name" value="Sel1-like"/>
</dbReference>
<keyword evidence="2" id="KW-1185">Reference proteome</keyword>
<sequence>MICVSAPAADPCHARLTKRGVFVLLCTCVLLGTALSPAGANSISTARSAYARGDFVRAVRVLTPLALHGNPQAQAMLGFMYENGFGAPQAYDAASDLYCRAAAAGNPFGQAMLGLMYDKGHGVPQDVVLAYKWLNLAAGHAGPAQRSYYLRLRNAVASKMSSDQIAQGQALALSWALGQF</sequence>
<dbReference type="EMBL" id="CP088156">
    <property type="protein sequence ID" value="UFZ07147.1"/>
    <property type="molecule type" value="Genomic_DNA"/>
</dbReference>
<dbReference type="SUPFAM" id="SSF81901">
    <property type="entry name" value="HCP-like"/>
    <property type="match status" value="1"/>
</dbReference>
<name>A0ABY3RK12_9BRAD</name>
<reference evidence="1" key="1">
    <citation type="journal article" date="2024" name="Antonie Van Leeuwenhoek">
        <title>Bradyrhizobium ontarionense sp. nov., a novel bacterial symbiont isolated from Aeschynomene indica (Indian jointvetch), harbours photosynthesis, nitrogen fixation and nitrous oxide (N2O) reductase genes.</title>
        <authorList>
            <person name="Bromfield E.S.P."/>
            <person name="Cloutier S."/>
        </authorList>
    </citation>
    <scope>NUCLEOTIDE SEQUENCE</scope>
    <source>
        <strain evidence="1">A19</strain>
    </source>
</reference>
<evidence type="ECO:0000313" key="2">
    <source>
        <dbReference type="Proteomes" id="UP001431010"/>
    </source>
</evidence>
<accession>A0ABY3RK12</accession>